<keyword evidence="5" id="KW-0808">Transferase</keyword>
<dbReference type="Pfam" id="PF00512">
    <property type="entry name" value="HisKA"/>
    <property type="match status" value="1"/>
</dbReference>
<keyword evidence="6" id="KW-1185">Reference proteome</keyword>
<dbReference type="Gene3D" id="1.10.287.130">
    <property type="match status" value="1"/>
</dbReference>
<dbReference type="Proteomes" id="UP000615760">
    <property type="component" value="Unassembled WGS sequence"/>
</dbReference>
<comment type="catalytic activity">
    <reaction evidence="1">
        <text>ATP + protein L-histidine = ADP + protein N-phospho-L-histidine.</text>
        <dbReference type="EC" id="2.7.13.3"/>
    </reaction>
</comment>
<dbReference type="InterPro" id="IPR036890">
    <property type="entry name" value="HATPase_C_sf"/>
</dbReference>
<dbReference type="InterPro" id="IPR005467">
    <property type="entry name" value="His_kinase_dom"/>
</dbReference>
<organism evidence="5 6">
    <name type="scientific">Flavobacterium suaedae</name>
    <dbReference type="NCBI Taxonomy" id="1767027"/>
    <lineage>
        <taxon>Bacteria</taxon>
        <taxon>Pseudomonadati</taxon>
        <taxon>Bacteroidota</taxon>
        <taxon>Flavobacteriia</taxon>
        <taxon>Flavobacteriales</taxon>
        <taxon>Flavobacteriaceae</taxon>
        <taxon>Flavobacterium</taxon>
    </lineage>
</organism>
<comment type="caution">
    <text evidence="5">The sequence shown here is derived from an EMBL/GenBank/DDBJ whole genome shotgun (WGS) entry which is preliminary data.</text>
</comment>
<accession>A0ABQ1K251</accession>
<evidence type="ECO:0000313" key="5">
    <source>
        <dbReference type="EMBL" id="GGB80833.1"/>
    </source>
</evidence>
<dbReference type="GO" id="GO:0016301">
    <property type="term" value="F:kinase activity"/>
    <property type="evidence" value="ECO:0007669"/>
    <property type="project" value="UniProtKB-KW"/>
</dbReference>
<dbReference type="SUPFAM" id="SSF55874">
    <property type="entry name" value="ATPase domain of HSP90 chaperone/DNA topoisomerase II/histidine kinase"/>
    <property type="match status" value="1"/>
</dbReference>
<dbReference type="EC" id="2.7.13.3" evidence="2"/>
<protein>
    <recommendedName>
        <fullName evidence="2">histidine kinase</fullName>
        <ecNumber evidence="2">2.7.13.3</ecNumber>
    </recommendedName>
</protein>
<dbReference type="PRINTS" id="PR00344">
    <property type="entry name" value="BCTRLSENSOR"/>
</dbReference>
<evidence type="ECO:0000313" key="6">
    <source>
        <dbReference type="Proteomes" id="UP000615760"/>
    </source>
</evidence>
<proteinExistence type="predicted"/>
<dbReference type="Pfam" id="PF02518">
    <property type="entry name" value="HATPase_c"/>
    <property type="match status" value="1"/>
</dbReference>
<feature type="domain" description="Histidine kinase" evidence="4">
    <location>
        <begin position="182"/>
        <end position="397"/>
    </location>
</feature>
<dbReference type="InterPro" id="IPR003594">
    <property type="entry name" value="HATPase_dom"/>
</dbReference>
<dbReference type="Gene3D" id="3.30.450.40">
    <property type="match status" value="1"/>
</dbReference>
<sequence>MILGTLNLIAETESQRLEKLREYEIVDTHSEDTFDNIAMMASQIFGTTSSFISFVDEKKVFFKSNISNSSYNEVSREDSLCSIAIAMDNDVTVFNDTYDYPELMTNPYVKAEDGIRFYASAVLKSPEGFNMGTICVVDYRPREATSEQLSMLKTLSKLVIDKLENRLRYRKIIQSQINLMNITLHEIKNPLASINLANDILIHKAEKRQDMAVMIKSSVQRIQSKLNELLKQSEKEDKDLVLAIERVNLHELFLKLISNFELLANRKNQKIRLDYPEDLPAIYADKAKISDVLHNLVSNAIKYSYNQTTISISARENNGFVKIEVRDEGQGLNQDDMDKLFKKFAKLSSKPTGKETSNGLGLSITKSFVELHKGSIQALSDGKDKGTTFVVSLPIQYQGDASII</sequence>
<reference evidence="6" key="1">
    <citation type="journal article" date="2019" name="Int. J. Syst. Evol. Microbiol.">
        <title>The Global Catalogue of Microorganisms (GCM) 10K type strain sequencing project: providing services to taxonomists for standard genome sequencing and annotation.</title>
        <authorList>
            <consortium name="The Broad Institute Genomics Platform"/>
            <consortium name="The Broad Institute Genome Sequencing Center for Infectious Disease"/>
            <person name="Wu L."/>
            <person name="Ma J."/>
        </authorList>
    </citation>
    <scope>NUCLEOTIDE SEQUENCE [LARGE SCALE GENOMIC DNA]</scope>
    <source>
        <strain evidence="6">CGMCC 1.15461</strain>
    </source>
</reference>
<dbReference type="SUPFAM" id="SSF55781">
    <property type="entry name" value="GAF domain-like"/>
    <property type="match status" value="1"/>
</dbReference>
<dbReference type="SMART" id="SM00387">
    <property type="entry name" value="HATPase_c"/>
    <property type="match status" value="1"/>
</dbReference>
<dbReference type="InterPro" id="IPR003661">
    <property type="entry name" value="HisK_dim/P_dom"/>
</dbReference>
<evidence type="ECO:0000256" key="1">
    <source>
        <dbReference type="ARBA" id="ARBA00000085"/>
    </source>
</evidence>
<dbReference type="InterPro" id="IPR036097">
    <property type="entry name" value="HisK_dim/P_sf"/>
</dbReference>
<dbReference type="CDD" id="cd00082">
    <property type="entry name" value="HisKA"/>
    <property type="match status" value="1"/>
</dbReference>
<dbReference type="PANTHER" id="PTHR43547:SF2">
    <property type="entry name" value="HYBRID SIGNAL TRANSDUCTION HISTIDINE KINASE C"/>
    <property type="match status" value="1"/>
</dbReference>
<dbReference type="PANTHER" id="PTHR43547">
    <property type="entry name" value="TWO-COMPONENT HISTIDINE KINASE"/>
    <property type="match status" value="1"/>
</dbReference>
<evidence type="ECO:0000259" key="4">
    <source>
        <dbReference type="PROSITE" id="PS50109"/>
    </source>
</evidence>
<gene>
    <name evidence="5" type="ORF">GCM10007424_21150</name>
</gene>
<keyword evidence="3" id="KW-0597">Phosphoprotein</keyword>
<dbReference type="EMBL" id="BMJE01000005">
    <property type="protein sequence ID" value="GGB80833.1"/>
    <property type="molecule type" value="Genomic_DNA"/>
</dbReference>
<keyword evidence="5" id="KW-0418">Kinase</keyword>
<dbReference type="InterPro" id="IPR004358">
    <property type="entry name" value="Sig_transdc_His_kin-like_C"/>
</dbReference>
<name>A0ABQ1K251_9FLAO</name>
<evidence type="ECO:0000256" key="2">
    <source>
        <dbReference type="ARBA" id="ARBA00012438"/>
    </source>
</evidence>
<dbReference type="InterPro" id="IPR029016">
    <property type="entry name" value="GAF-like_dom_sf"/>
</dbReference>
<dbReference type="Gene3D" id="3.30.565.10">
    <property type="entry name" value="Histidine kinase-like ATPase, C-terminal domain"/>
    <property type="match status" value="1"/>
</dbReference>
<dbReference type="PROSITE" id="PS50109">
    <property type="entry name" value="HIS_KIN"/>
    <property type="match status" value="1"/>
</dbReference>
<dbReference type="RefSeq" id="WP_188621261.1">
    <property type="nucleotide sequence ID" value="NZ_BMJE01000005.1"/>
</dbReference>
<evidence type="ECO:0000256" key="3">
    <source>
        <dbReference type="ARBA" id="ARBA00022553"/>
    </source>
</evidence>
<dbReference type="CDD" id="cd00075">
    <property type="entry name" value="HATPase"/>
    <property type="match status" value="1"/>
</dbReference>
<dbReference type="SUPFAM" id="SSF47384">
    <property type="entry name" value="Homodimeric domain of signal transducing histidine kinase"/>
    <property type="match status" value="1"/>
</dbReference>